<accession>A0ABW6CQ08</accession>
<proteinExistence type="predicted"/>
<keyword evidence="1" id="KW-0812">Transmembrane</keyword>
<name>A0ABW6CQ08_9CAUL</name>
<sequence>METPVYFASLGLIFATILGVFAMRYFAAVTQARARLTEDNAYRLIAEKAVATQAETATALDSMSATLADVRTRLASVEKMLKDVG</sequence>
<gene>
    <name evidence="2" type="ORF">OCL97_14400</name>
</gene>
<dbReference type="RefSeq" id="WP_377370627.1">
    <property type="nucleotide sequence ID" value="NZ_JAOTJD010000028.1"/>
</dbReference>
<organism evidence="2 3">
    <name type="scientific">Phenylobacterium ferrooxidans</name>
    <dbReference type="NCBI Taxonomy" id="2982689"/>
    <lineage>
        <taxon>Bacteria</taxon>
        <taxon>Pseudomonadati</taxon>
        <taxon>Pseudomonadota</taxon>
        <taxon>Alphaproteobacteria</taxon>
        <taxon>Caulobacterales</taxon>
        <taxon>Caulobacteraceae</taxon>
        <taxon>Phenylobacterium</taxon>
    </lineage>
</organism>
<reference evidence="2 3" key="1">
    <citation type="submission" date="2022-09" db="EMBL/GenBank/DDBJ databases">
        <title>New species of Phenylobacterium.</title>
        <authorList>
            <person name="Mieszkin S."/>
        </authorList>
    </citation>
    <scope>NUCLEOTIDE SEQUENCE [LARGE SCALE GENOMIC DNA]</scope>
    <source>
        <strain evidence="2 3">HK31-G</strain>
    </source>
</reference>
<feature type="transmembrane region" description="Helical" evidence="1">
    <location>
        <begin position="6"/>
        <end position="27"/>
    </location>
</feature>
<protein>
    <submittedName>
        <fullName evidence="2">Uncharacterized protein</fullName>
    </submittedName>
</protein>
<evidence type="ECO:0000313" key="3">
    <source>
        <dbReference type="Proteomes" id="UP001598130"/>
    </source>
</evidence>
<keyword evidence="3" id="KW-1185">Reference proteome</keyword>
<evidence type="ECO:0000256" key="1">
    <source>
        <dbReference type="SAM" id="Phobius"/>
    </source>
</evidence>
<comment type="caution">
    <text evidence="2">The sequence shown here is derived from an EMBL/GenBank/DDBJ whole genome shotgun (WGS) entry which is preliminary data.</text>
</comment>
<keyword evidence="1" id="KW-1133">Transmembrane helix</keyword>
<dbReference type="Proteomes" id="UP001598130">
    <property type="component" value="Unassembled WGS sequence"/>
</dbReference>
<keyword evidence="1" id="KW-0472">Membrane</keyword>
<evidence type="ECO:0000313" key="2">
    <source>
        <dbReference type="EMBL" id="MFD3265148.1"/>
    </source>
</evidence>
<dbReference type="EMBL" id="JAOTJD010000028">
    <property type="protein sequence ID" value="MFD3265148.1"/>
    <property type="molecule type" value="Genomic_DNA"/>
</dbReference>